<accession>A0A411X4S6</accession>
<evidence type="ECO:0000256" key="1">
    <source>
        <dbReference type="SAM" id="MobiDB-lite"/>
    </source>
</evidence>
<evidence type="ECO:0000313" key="5">
    <source>
        <dbReference type="Proteomes" id="UP000628442"/>
    </source>
</evidence>
<dbReference type="RefSeq" id="WP_131147946.1">
    <property type="nucleotide sequence ID" value="NZ_BMWV01000001.1"/>
</dbReference>
<sequence length="78" mass="8355">MDDSVYDEARADWRTAQCVDTGVKVSMADGVTPALEFMLKCGVPRGVAMRVLAGPRFGRPARSRLPAAGPAPELYKSS</sequence>
<dbReference type="EMBL" id="CP036401">
    <property type="protein sequence ID" value="QBI03855.1"/>
    <property type="molecule type" value="Genomic_DNA"/>
</dbReference>
<name>A0A411X4S6_9BURK</name>
<reference evidence="3 4" key="2">
    <citation type="submission" date="2019-02" db="EMBL/GenBank/DDBJ databases">
        <title>Draft Genome Sequences of Six Type Strains of the Genus Massilia.</title>
        <authorList>
            <person name="Miess H."/>
            <person name="Frediansyhah A."/>
            <person name="Gross H."/>
        </authorList>
    </citation>
    <scope>NUCLEOTIDE SEQUENCE [LARGE SCALE GENOMIC DNA]</scope>
    <source>
        <strain evidence="3 4">DSM 17472</strain>
    </source>
</reference>
<reference evidence="2" key="3">
    <citation type="submission" date="2022-12" db="EMBL/GenBank/DDBJ databases">
        <authorList>
            <person name="Sun Q."/>
            <person name="Kim S."/>
        </authorList>
    </citation>
    <scope>NUCLEOTIDE SEQUENCE</scope>
    <source>
        <strain evidence="2">KCTC 12343</strain>
    </source>
</reference>
<gene>
    <name evidence="3" type="ORF">EYF70_25870</name>
    <name evidence="2" type="ORF">GCM10007387_00080</name>
</gene>
<feature type="region of interest" description="Disordered" evidence="1">
    <location>
        <begin position="58"/>
        <end position="78"/>
    </location>
</feature>
<reference evidence="2" key="1">
    <citation type="journal article" date="2014" name="Int. J. Syst. Evol. Microbiol.">
        <title>Complete genome sequence of Corynebacterium casei LMG S-19264T (=DSM 44701T), isolated from a smear-ripened cheese.</title>
        <authorList>
            <consortium name="US DOE Joint Genome Institute (JGI-PGF)"/>
            <person name="Walter F."/>
            <person name="Albersmeier A."/>
            <person name="Kalinowski J."/>
            <person name="Ruckert C."/>
        </authorList>
    </citation>
    <scope>NUCLEOTIDE SEQUENCE</scope>
    <source>
        <strain evidence="2">KCTC 12343</strain>
    </source>
</reference>
<dbReference type="OrthoDB" id="8759626at2"/>
<dbReference type="Proteomes" id="UP000292307">
    <property type="component" value="Chromosome"/>
</dbReference>
<keyword evidence="4" id="KW-1185">Reference proteome</keyword>
<evidence type="ECO:0000313" key="3">
    <source>
        <dbReference type="EMBL" id="QBI03855.1"/>
    </source>
</evidence>
<evidence type="ECO:0000313" key="4">
    <source>
        <dbReference type="Proteomes" id="UP000292307"/>
    </source>
</evidence>
<organism evidence="2 5">
    <name type="scientific">Pseudoduganella albidiflava</name>
    <dbReference type="NCBI Taxonomy" id="321983"/>
    <lineage>
        <taxon>Bacteria</taxon>
        <taxon>Pseudomonadati</taxon>
        <taxon>Pseudomonadota</taxon>
        <taxon>Betaproteobacteria</taxon>
        <taxon>Burkholderiales</taxon>
        <taxon>Oxalobacteraceae</taxon>
        <taxon>Telluria group</taxon>
        <taxon>Pseudoduganella</taxon>
    </lineage>
</organism>
<proteinExistence type="predicted"/>
<protein>
    <submittedName>
        <fullName evidence="2">Uncharacterized protein</fullName>
    </submittedName>
</protein>
<dbReference type="EMBL" id="BMWV01000001">
    <property type="protein sequence ID" value="GGY22799.1"/>
    <property type="molecule type" value="Genomic_DNA"/>
</dbReference>
<evidence type="ECO:0000313" key="2">
    <source>
        <dbReference type="EMBL" id="GGY22799.1"/>
    </source>
</evidence>
<dbReference type="Proteomes" id="UP000628442">
    <property type="component" value="Unassembled WGS sequence"/>
</dbReference>
<dbReference type="AlphaFoldDB" id="A0A411X4S6"/>